<reference evidence="2" key="1">
    <citation type="submission" date="2019-06" db="EMBL/GenBank/DDBJ databases">
        <authorList>
            <person name="Zheng W."/>
        </authorList>
    </citation>
    <scope>NUCLEOTIDE SEQUENCE</scope>
    <source>
        <strain evidence="2">QDHG01</strain>
    </source>
</reference>
<dbReference type="Proteomes" id="UP000785679">
    <property type="component" value="Unassembled WGS sequence"/>
</dbReference>
<evidence type="ECO:0000313" key="2">
    <source>
        <dbReference type="EMBL" id="TNV82916.1"/>
    </source>
</evidence>
<feature type="coiled-coil region" evidence="1">
    <location>
        <begin position="245"/>
        <end position="272"/>
    </location>
</feature>
<name>A0A8J8NZG6_HALGN</name>
<accession>A0A8J8NZG6</accession>
<evidence type="ECO:0000313" key="3">
    <source>
        <dbReference type="Proteomes" id="UP000785679"/>
    </source>
</evidence>
<feature type="coiled-coil region" evidence="1">
    <location>
        <begin position="129"/>
        <end position="173"/>
    </location>
</feature>
<comment type="caution">
    <text evidence="2">The sequence shown here is derived from an EMBL/GenBank/DDBJ whole genome shotgun (WGS) entry which is preliminary data.</text>
</comment>
<dbReference type="EMBL" id="RRYP01004367">
    <property type="protein sequence ID" value="TNV82916.1"/>
    <property type="molecule type" value="Genomic_DNA"/>
</dbReference>
<keyword evidence="1" id="KW-0175">Coiled coil</keyword>
<protein>
    <submittedName>
        <fullName evidence="2">Uncharacterized protein</fullName>
    </submittedName>
</protein>
<sequence>MRRDLLHYKESFERCDQERDQFRLKIDQLEQRVEELSDLLNMELQKGYASEQDKARMRGDCESQLKQMEREYTLKMGEKERELLMVKSELLRSQESKEDVNVGQKKALIKAETDALEYQQQIKTLTHIIDGFQAQLKEVDLLEERLEAKSQECENLSDDIEALKEQIMLYKYRLIPTKGLTESDQSGSSTCGGVTEQEIIRLAQQNRQLNSDVSALKRRLDDMTFKQQRMQNAYKKGSKDLDFENHELKQSVVSLQRQLSDAQDRIHHLEESLKLNVFIPHQQSQQQTQDNQKQHSRIVELEAYCKELHQQLLKWAQLDASCALHLNRMEGRVGYGGNSSLNNAMISE</sequence>
<proteinExistence type="predicted"/>
<dbReference type="AlphaFoldDB" id="A0A8J8NZG6"/>
<gene>
    <name evidence="2" type="ORF">FGO68_gene2838</name>
</gene>
<organism evidence="2 3">
    <name type="scientific">Halteria grandinella</name>
    <dbReference type="NCBI Taxonomy" id="5974"/>
    <lineage>
        <taxon>Eukaryota</taxon>
        <taxon>Sar</taxon>
        <taxon>Alveolata</taxon>
        <taxon>Ciliophora</taxon>
        <taxon>Intramacronucleata</taxon>
        <taxon>Spirotrichea</taxon>
        <taxon>Stichotrichia</taxon>
        <taxon>Sporadotrichida</taxon>
        <taxon>Halteriidae</taxon>
        <taxon>Halteria</taxon>
    </lineage>
</organism>
<feature type="coiled-coil region" evidence="1">
    <location>
        <begin position="12"/>
        <end position="46"/>
    </location>
</feature>
<evidence type="ECO:0000256" key="1">
    <source>
        <dbReference type="SAM" id="Coils"/>
    </source>
</evidence>
<keyword evidence="3" id="KW-1185">Reference proteome</keyword>